<evidence type="ECO:0008006" key="5">
    <source>
        <dbReference type="Google" id="ProtNLM"/>
    </source>
</evidence>
<dbReference type="Proteomes" id="UP000184240">
    <property type="component" value="Unassembled WGS sequence"/>
</dbReference>
<evidence type="ECO:0000313" key="2">
    <source>
        <dbReference type="EMBL" id="SHI13045.1"/>
    </source>
</evidence>
<dbReference type="Proteomes" id="UP000290037">
    <property type="component" value="Unassembled WGS sequence"/>
</dbReference>
<dbReference type="EMBL" id="QOVN01000003">
    <property type="protein sequence ID" value="RXG29309.1"/>
    <property type="molecule type" value="Genomic_DNA"/>
</dbReference>
<gene>
    <name evidence="1" type="ORF">DSM01_1407</name>
    <name evidence="2" type="ORF">SAMN04487999_2131</name>
</gene>
<evidence type="ECO:0000313" key="4">
    <source>
        <dbReference type="Proteomes" id="UP000290037"/>
    </source>
</evidence>
<sequence>MNLQSPTRNPLKRLRCKLFGHNYNLLRQYQTNKKEYECSCCKQQFTEDEHGYLAPLTPKLRRINEVMEKFYLFKHARRQSA</sequence>
<reference evidence="1 4" key="3">
    <citation type="submission" date="2018-07" db="EMBL/GenBank/DDBJ databases">
        <title>Leeuwenhoekiella genomics.</title>
        <authorList>
            <person name="Tahon G."/>
            <person name="Willems A."/>
        </authorList>
    </citation>
    <scope>NUCLEOTIDE SEQUENCE [LARGE SCALE GENOMIC DNA]</scope>
    <source>
        <strain evidence="1 4">LMG 24856</strain>
    </source>
</reference>
<dbReference type="STRING" id="573501.SAMN04487999_2131"/>
<dbReference type="OrthoDB" id="1450221at2"/>
<name>A0A1M5YLU5_9FLAO</name>
<evidence type="ECO:0000313" key="3">
    <source>
        <dbReference type="Proteomes" id="UP000184240"/>
    </source>
</evidence>
<evidence type="ECO:0000313" key="1">
    <source>
        <dbReference type="EMBL" id="RXG29309.1"/>
    </source>
</evidence>
<organism evidence="2 3">
    <name type="scientific">Leeuwenhoekiella palythoae</name>
    <dbReference type="NCBI Taxonomy" id="573501"/>
    <lineage>
        <taxon>Bacteria</taxon>
        <taxon>Pseudomonadati</taxon>
        <taxon>Bacteroidota</taxon>
        <taxon>Flavobacteriia</taxon>
        <taxon>Flavobacteriales</taxon>
        <taxon>Flavobacteriaceae</taxon>
        <taxon>Leeuwenhoekiella</taxon>
    </lineage>
</organism>
<proteinExistence type="predicted"/>
<protein>
    <recommendedName>
        <fullName evidence="5">Prophage protein</fullName>
    </recommendedName>
</protein>
<dbReference type="RefSeq" id="WP_072982926.1">
    <property type="nucleotide sequence ID" value="NZ_FQXT01000004.1"/>
</dbReference>
<dbReference type="EMBL" id="FQXT01000004">
    <property type="protein sequence ID" value="SHI13045.1"/>
    <property type="molecule type" value="Genomic_DNA"/>
</dbReference>
<reference evidence="3" key="2">
    <citation type="submission" date="2016-11" db="EMBL/GenBank/DDBJ databases">
        <authorList>
            <person name="Varghese N."/>
            <person name="Submissions S."/>
        </authorList>
    </citation>
    <scope>NUCLEOTIDE SEQUENCE [LARGE SCALE GENOMIC DNA]</scope>
    <source>
        <strain evidence="3">DSM 19859</strain>
    </source>
</reference>
<keyword evidence="4" id="KW-1185">Reference proteome</keyword>
<reference evidence="2" key="1">
    <citation type="submission" date="2016-11" db="EMBL/GenBank/DDBJ databases">
        <authorList>
            <person name="Jaros S."/>
            <person name="Januszkiewicz K."/>
            <person name="Wedrychowicz H."/>
        </authorList>
    </citation>
    <scope>NUCLEOTIDE SEQUENCE [LARGE SCALE GENOMIC DNA]</scope>
    <source>
        <strain evidence="2">DSM 19859</strain>
    </source>
</reference>
<accession>A0A1M5YLU5</accession>
<dbReference type="AlphaFoldDB" id="A0A1M5YLU5"/>